<dbReference type="InterPro" id="IPR025479">
    <property type="entry name" value="DUF4329"/>
</dbReference>
<name>A0A844XMX5_9SPHN</name>
<dbReference type="EMBL" id="WTYC01000001">
    <property type="protein sequence ID" value="MXO46794.1"/>
    <property type="molecule type" value="Genomic_DNA"/>
</dbReference>
<reference evidence="3 4" key="1">
    <citation type="submission" date="2019-12" db="EMBL/GenBank/DDBJ databases">
        <title>Genomic-based taxomic classification of the family Erythrobacteraceae.</title>
        <authorList>
            <person name="Xu L."/>
        </authorList>
    </citation>
    <scope>NUCLEOTIDE SEQUENCE [LARGE SCALE GENOMIC DNA]</scope>
    <source>
        <strain evidence="3 4">DSM 17792</strain>
    </source>
</reference>
<dbReference type="AlphaFoldDB" id="A0A844XMX5"/>
<sequence length="202" mass="22562">MNKPMGEPSTTRILYAVCALAFTIILFNQLTRERAPPYERVASTDELSRYARSTLAGLQERSIVNNQEYCGVIFEDDRGNLQTSKIYEGERATCDLDWGVPLGNHVVASFHTHGGYDADFDSEMPSVGDLANDIDARIDGFIATPGGRIWHVGWKDEAVTQLCGEGCLKQDPRYDGVQEERIALTYSFDDLQAREGYVTKPE</sequence>
<proteinExistence type="predicted"/>
<organism evidence="3 4">
    <name type="scientific">Qipengyuania vulgaris</name>
    <dbReference type="NCBI Taxonomy" id="291985"/>
    <lineage>
        <taxon>Bacteria</taxon>
        <taxon>Pseudomonadati</taxon>
        <taxon>Pseudomonadota</taxon>
        <taxon>Alphaproteobacteria</taxon>
        <taxon>Sphingomonadales</taxon>
        <taxon>Erythrobacteraceae</taxon>
        <taxon>Qipengyuania</taxon>
    </lineage>
</organism>
<feature type="domain" description="DUF4329" evidence="2">
    <location>
        <begin position="51"/>
        <end position="164"/>
    </location>
</feature>
<feature type="transmembrane region" description="Helical" evidence="1">
    <location>
        <begin position="12"/>
        <end position="30"/>
    </location>
</feature>
<dbReference type="Pfam" id="PF14220">
    <property type="entry name" value="DUF4329"/>
    <property type="match status" value="1"/>
</dbReference>
<keyword evidence="1" id="KW-0472">Membrane</keyword>
<accession>A0A844XMX5</accession>
<dbReference type="Proteomes" id="UP000448199">
    <property type="component" value="Unassembled WGS sequence"/>
</dbReference>
<keyword evidence="1" id="KW-0812">Transmembrane</keyword>
<comment type="caution">
    <text evidence="3">The sequence shown here is derived from an EMBL/GenBank/DDBJ whole genome shotgun (WGS) entry which is preliminary data.</text>
</comment>
<evidence type="ECO:0000259" key="2">
    <source>
        <dbReference type="Pfam" id="PF14220"/>
    </source>
</evidence>
<evidence type="ECO:0000256" key="1">
    <source>
        <dbReference type="SAM" id="Phobius"/>
    </source>
</evidence>
<protein>
    <submittedName>
        <fullName evidence="3">DUF4329 domain-containing protein</fullName>
    </submittedName>
</protein>
<dbReference type="OrthoDB" id="7850904at2"/>
<evidence type="ECO:0000313" key="4">
    <source>
        <dbReference type="Proteomes" id="UP000448199"/>
    </source>
</evidence>
<dbReference type="RefSeq" id="WP_160726422.1">
    <property type="nucleotide sequence ID" value="NZ_WTYC01000001.1"/>
</dbReference>
<keyword evidence="1" id="KW-1133">Transmembrane helix</keyword>
<gene>
    <name evidence="3" type="ORF">GRI69_00750</name>
</gene>
<keyword evidence="4" id="KW-1185">Reference proteome</keyword>
<evidence type="ECO:0000313" key="3">
    <source>
        <dbReference type="EMBL" id="MXO46794.1"/>
    </source>
</evidence>